<dbReference type="Pfam" id="PF02627">
    <property type="entry name" value="CMD"/>
    <property type="match status" value="1"/>
</dbReference>
<dbReference type="EMBL" id="LABY01000228">
    <property type="protein sequence ID" value="KMO30324.1"/>
    <property type="molecule type" value="Genomic_DNA"/>
</dbReference>
<keyword evidence="2" id="KW-0560">Oxidoreductase</keyword>
<dbReference type="Gene3D" id="1.20.1290.10">
    <property type="entry name" value="AhpD-like"/>
    <property type="match status" value="1"/>
</dbReference>
<dbReference type="Proteomes" id="UP000035955">
    <property type="component" value="Unassembled WGS sequence"/>
</dbReference>
<name>A0A0J6S9C9_9HYPH</name>
<dbReference type="SUPFAM" id="SSF69118">
    <property type="entry name" value="AhpD-like"/>
    <property type="match status" value="1"/>
</dbReference>
<reference evidence="2 3" key="1">
    <citation type="submission" date="2015-03" db="EMBL/GenBank/DDBJ databases">
        <title>Genome sequencing of Methylobacterium variabile DSM 16961.</title>
        <authorList>
            <person name="Chaudhry V."/>
            <person name="Patil P.B."/>
        </authorList>
    </citation>
    <scope>NUCLEOTIDE SEQUENCE [LARGE SCALE GENOMIC DNA]</scope>
    <source>
        <strain evidence="2 3">DSM 16961</strain>
    </source>
</reference>
<dbReference type="OrthoDB" id="1683318at2"/>
<dbReference type="InterPro" id="IPR029032">
    <property type="entry name" value="AhpD-like"/>
</dbReference>
<protein>
    <submittedName>
        <fullName evidence="2">Alkylhydroperoxidase</fullName>
    </submittedName>
</protein>
<dbReference type="InterPro" id="IPR004675">
    <property type="entry name" value="AhpD_core"/>
</dbReference>
<keyword evidence="2" id="KW-0575">Peroxidase</keyword>
<dbReference type="InterPro" id="IPR003779">
    <property type="entry name" value="CMD-like"/>
</dbReference>
<evidence type="ECO:0000259" key="1">
    <source>
        <dbReference type="Pfam" id="PF02627"/>
    </source>
</evidence>
<proteinExistence type="predicted"/>
<dbReference type="AlphaFoldDB" id="A0A0J6S9C9"/>
<dbReference type="PATRIC" id="fig|298794.3.peg.3548"/>
<feature type="domain" description="Carboxymuconolactone decarboxylase-like" evidence="1">
    <location>
        <begin position="25"/>
        <end position="107"/>
    </location>
</feature>
<gene>
    <name evidence="2" type="ORF">VQ02_28220</name>
</gene>
<evidence type="ECO:0000313" key="3">
    <source>
        <dbReference type="Proteomes" id="UP000035955"/>
    </source>
</evidence>
<organism evidence="2 3">
    <name type="scientific">Methylobacterium variabile</name>
    <dbReference type="NCBI Taxonomy" id="298794"/>
    <lineage>
        <taxon>Bacteria</taxon>
        <taxon>Pseudomonadati</taxon>
        <taxon>Pseudomonadota</taxon>
        <taxon>Alphaproteobacteria</taxon>
        <taxon>Hyphomicrobiales</taxon>
        <taxon>Methylobacteriaceae</taxon>
        <taxon>Methylobacterium</taxon>
    </lineage>
</organism>
<accession>A0A0J6S9C9</accession>
<dbReference type="PANTHER" id="PTHR33930">
    <property type="entry name" value="ALKYL HYDROPEROXIDE REDUCTASE AHPD"/>
    <property type="match status" value="1"/>
</dbReference>
<evidence type="ECO:0000313" key="2">
    <source>
        <dbReference type="EMBL" id="KMO30324.1"/>
    </source>
</evidence>
<dbReference type="NCBIfam" id="TIGR00778">
    <property type="entry name" value="ahpD_dom"/>
    <property type="match status" value="1"/>
</dbReference>
<dbReference type="RefSeq" id="WP_048447563.1">
    <property type="nucleotide sequence ID" value="NZ_LABY01000228.1"/>
</dbReference>
<sequence length="115" mass="11805">MSMMDWNTYRQQITAGVGGLAKLSPETVRGYGALSSAGQKTAQLDAKTRELIAVAVAITLRCDGCITVHTDAARKLGATEAELAEALGVATSVNAGAAIVYSTRALDAFAASTEA</sequence>
<comment type="caution">
    <text evidence="2">The sequence shown here is derived from an EMBL/GenBank/DDBJ whole genome shotgun (WGS) entry which is preliminary data.</text>
</comment>
<keyword evidence="3" id="KW-1185">Reference proteome</keyword>
<dbReference type="GO" id="GO:0051920">
    <property type="term" value="F:peroxiredoxin activity"/>
    <property type="evidence" value="ECO:0007669"/>
    <property type="project" value="InterPro"/>
</dbReference>
<dbReference type="PANTHER" id="PTHR33930:SF2">
    <property type="entry name" value="BLR3452 PROTEIN"/>
    <property type="match status" value="1"/>
</dbReference>